<name>E0VII7_PEDHC</name>
<feature type="domain" description="Importin N-terminal" evidence="10">
    <location>
        <begin position="29"/>
        <end position="103"/>
    </location>
</feature>
<dbReference type="InterPro" id="IPR013713">
    <property type="entry name" value="XPO2_central"/>
</dbReference>
<dbReference type="EnsemblMetazoa" id="PHUM228000-RA">
    <property type="protein sequence ID" value="PHUM228000-PA"/>
    <property type="gene ID" value="PHUM228000"/>
</dbReference>
<dbReference type="HOGENOM" id="CLU_009614_0_0_1"/>
<organism>
    <name type="scientific">Pediculus humanus subsp. corporis</name>
    <name type="common">Body louse</name>
    <dbReference type="NCBI Taxonomy" id="121224"/>
    <lineage>
        <taxon>Eukaryota</taxon>
        <taxon>Metazoa</taxon>
        <taxon>Ecdysozoa</taxon>
        <taxon>Arthropoda</taxon>
        <taxon>Hexapoda</taxon>
        <taxon>Insecta</taxon>
        <taxon>Pterygota</taxon>
        <taxon>Neoptera</taxon>
        <taxon>Paraneoptera</taxon>
        <taxon>Psocodea</taxon>
        <taxon>Troctomorpha</taxon>
        <taxon>Phthiraptera</taxon>
        <taxon>Anoplura</taxon>
        <taxon>Pediculidae</taxon>
        <taxon>Pediculus</taxon>
    </lineage>
</organism>
<sequence>MELTDSNISTLSEYLQHTLNPDINVRRPAEKFLESVEINKNFSILLLYLVDKTDVDLTIRVAGSVAFKNYIKRNWKVEEGGTDRIHEDDRTAIKSLIIDLMLKSPELIQKQLSDAVSTIGSYDFPQKWPGLIEQMISKFSSGDFHVINGVLQTAHSLFKKYRHQFKSQTLWEEIKFVLDNFAKPLTDLFNATMNIAGSLKEIEGLKIICSSLTMICKVFYSLNFQDLPEFFEDNMETWFTHFLTLLSFDIKELHTQDDDNAGILEKLKGQVCDNISLYAQKYDEEFSNYMPTFFTAVKALLISIGPQAKYDHLVSNALGFMSNVAERKHYTLYQDSNVLNEICNNVVIPNLEFRTSDEELFEDNPEEYIRRDIEGSDVDTRRRAACDLVKALAKKFEQSMMSIFGQYVEAMLAQYAANPAENWKSKDAACFLVTSLASRGQTERHGVTQTSQLVNLSDFAHFHVFTELSQPDVNAFPVVKADAIKYTMVFRSVLPKKVVASSLPNLVRHLLSTSPVVHTYAAAAIEKILALKGPDGSSLIDEKEVIPLAGDLLANLFRLLDSTASQENEYVMKAIMRSFIVLQSNVTPYLGELLPKLTQKLCLVSRNPSKPYFNHYLFETLALSIKIVCAQTPEAVSNFEVVLFPTFEAILQQDVQEFIPYVFQLLSMLLELLSNTVGKIPDSYFALLPCLLAPVLWEQSGNIKPLVRLLQAAIALGPQQIVKENLLNGILGVFQKLIASKINSHEGFSLMQHLIHFIPQEALKPYIKQVFVLIFTRLQSSKTAKFIKGVIVFLSFYASRYSPNELIALIDSIQNGMFGMILERIVIPDIKKIVDPVDKKITAIGVIKTLCECESVLNGNYSQYWSPLLNSLMALFESRDDHSIQPEENSMAYEDNVEYSPAYSQLANAQKPPFDPFKDIVDPRLYLAHSLAKLSVSSPGKVGILIGTLGDAEKVNLTQYMAAANVQIS</sequence>
<dbReference type="GO" id="GO:0005635">
    <property type="term" value="C:nuclear envelope"/>
    <property type="evidence" value="ECO:0007669"/>
    <property type="project" value="TreeGrafter"/>
</dbReference>
<dbReference type="Proteomes" id="UP000009046">
    <property type="component" value="Unassembled WGS sequence"/>
</dbReference>
<dbReference type="KEGG" id="phu:Phum_PHUM228000"/>
<keyword evidence="7" id="KW-0653">Protein transport</keyword>
<dbReference type="STRING" id="121224.E0VII7"/>
<dbReference type="SMART" id="SM00913">
    <property type="entry name" value="IBN_N"/>
    <property type="match status" value="1"/>
</dbReference>
<dbReference type="Pfam" id="PF08506">
    <property type="entry name" value="Cse1"/>
    <property type="match status" value="1"/>
</dbReference>
<dbReference type="FunFam" id="1.25.10.10:FF:000057">
    <property type="entry name" value="Exportin-2 isoform 1"/>
    <property type="match status" value="1"/>
</dbReference>
<reference evidence="11" key="2">
    <citation type="submission" date="2007-04" db="EMBL/GenBank/DDBJ databases">
        <title>The genome of the human body louse.</title>
        <authorList>
            <consortium name="The Human Body Louse Genome Consortium"/>
            <person name="Kirkness E."/>
            <person name="Walenz B."/>
            <person name="Hass B."/>
            <person name="Bruggner R."/>
            <person name="Strausberg R."/>
        </authorList>
    </citation>
    <scope>NUCLEOTIDE SEQUENCE</scope>
    <source>
        <strain evidence="11">USDA</strain>
    </source>
</reference>
<proteinExistence type="inferred from homology"/>
<evidence type="ECO:0000313" key="13">
    <source>
        <dbReference type="Proteomes" id="UP000009046"/>
    </source>
</evidence>
<dbReference type="InterPro" id="IPR001494">
    <property type="entry name" value="Importin-beta_N"/>
</dbReference>
<comment type="subcellular location">
    <subcellularLocation>
        <location evidence="2">Cytoplasm</location>
    </subcellularLocation>
    <subcellularLocation>
        <location evidence="1">Nucleus</location>
    </subcellularLocation>
</comment>
<evidence type="ECO:0000256" key="7">
    <source>
        <dbReference type="ARBA" id="ARBA00022927"/>
    </source>
</evidence>
<dbReference type="FunCoup" id="E0VII7">
    <property type="interactions" value="2366"/>
</dbReference>
<dbReference type="InterPro" id="IPR005043">
    <property type="entry name" value="XPO2_C"/>
</dbReference>
<evidence type="ECO:0000256" key="3">
    <source>
        <dbReference type="ARBA" id="ARBA00008669"/>
    </source>
</evidence>
<dbReference type="GeneID" id="8238680"/>
<dbReference type="Gene3D" id="1.25.10.10">
    <property type="entry name" value="Leucine-rich Repeat Variant"/>
    <property type="match status" value="1"/>
</dbReference>
<evidence type="ECO:0000256" key="1">
    <source>
        <dbReference type="ARBA" id="ARBA00004123"/>
    </source>
</evidence>
<dbReference type="GO" id="GO:0006606">
    <property type="term" value="P:protein import into nucleus"/>
    <property type="evidence" value="ECO:0007669"/>
    <property type="project" value="TreeGrafter"/>
</dbReference>
<keyword evidence="13" id="KW-1185">Reference proteome</keyword>
<dbReference type="EMBL" id="DS235200">
    <property type="protein sequence ID" value="EEB13193.1"/>
    <property type="molecule type" value="Genomic_DNA"/>
</dbReference>
<evidence type="ECO:0000256" key="6">
    <source>
        <dbReference type="ARBA" id="ARBA00022490"/>
    </source>
</evidence>
<reference evidence="11" key="1">
    <citation type="submission" date="2007-04" db="EMBL/GenBank/DDBJ databases">
        <title>Annotation of Pediculus humanus corporis strain USDA.</title>
        <authorList>
            <person name="Kirkness E."/>
            <person name="Hannick L."/>
            <person name="Hass B."/>
            <person name="Bruggner R."/>
            <person name="Lawson D."/>
            <person name="Bidwell S."/>
            <person name="Joardar V."/>
            <person name="Caler E."/>
            <person name="Walenz B."/>
            <person name="Inman J."/>
            <person name="Schobel S."/>
            <person name="Galinsky K."/>
            <person name="Amedeo P."/>
            <person name="Strausberg R."/>
        </authorList>
    </citation>
    <scope>NUCLEOTIDE SEQUENCE</scope>
    <source>
        <strain evidence="11">USDA</strain>
    </source>
</reference>
<dbReference type="GO" id="GO:0031267">
    <property type="term" value="F:small GTPase binding"/>
    <property type="evidence" value="ECO:0007669"/>
    <property type="project" value="InterPro"/>
</dbReference>
<dbReference type="RefSeq" id="XP_002425931.1">
    <property type="nucleotide sequence ID" value="XM_002425886.1"/>
</dbReference>
<dbReference type="Pfam" id="PF03810">
    <property type="entry name" value="IBN_N"/>
    <property type="match status" value="1"/>
</dbReference>
<dbReference type="GO" id="GO:0005049">
    <property type="term" value="F:nuclear export signal receptor activity"/>
    <property type="evidence" value="ECO:0007669"/>
    <property type="project" value="TreeGrafter"/>
</dbReference>
<dbReference type="eggNOG" id="KOG1992">
    <property type="taxonomic scope" value="Eukaryota"/>
</dbReference>
<dbReference type="VEuPathDB" id="VectorBase:PHUM228000"/>
<dbReference type="SUPFAM" id="SSF48371">
    <property type="entry name" value="ARM repeat"/>
    <property type="match status" value="1"/>
</dbReference>
<dbReference type="InParanoid" id="E0VII7"/>
<dbReference type="GO" id="GO:0005829">
    <property type="term" value="C:cytosol"/>
    <property type="evidence" value="ECO:0007669"/>
    <property type="project" value="TreeGrafter"/>
</dbReference>
<keyword evidence="5" id="KW-0813">Transport</keyword>
<evidence type="ECO:0000256" key="5">
    <source>
        <dbReference type="ARBA" id="ARBA00022448"/>
    </source>
</evidence>
<accession>E0VII7</accession>
<comment type="similarity">
    <text evidence="3">Belongs to the XPO2/CSE1 family.</text>
</comment>
<dbReference type="EMBL" id="AAZO01002655">
    <property type="status" value="NOT_ANNOTATED_CDS"/>
    <property type="molecule type" value="Genomic_DNA"/>
</dbReference>
<dbReference type="OrthoDB" id="3268246at2759"/>
<protein>
    <recommendedName>
        <fullName evidence="4">Exportin-2</fullName>
    </recommendedName>
    <alternativeName>
        <fullName evidence="9">Importin-alpha re-exporter</fullName>
    </alternativeName>
</protein>
<evidence type="ECO:0000256" key="4">
    <source>
        <dbReference type="ARBA" id="ARBA00018945"/>
    </source>
</evidence>
<evidence type="ECO:0000256" key="2">
    <source>
        <dbReference type="ARBA" id="ARBA00004496"/>
    </source>
</evidence>
<evidence type="ECO:0000313" key="11">
    <source>
        <dbReference type="EMBL" id="EEB13193.1"/>
    </source>
</evidence>
<dbReference type="OMA" id="AENEFLM"/>
<evidence type="ECO:0000256" key="8">
    <source>
        <dbReference type="ARBA" id="ARBA00023242"/>
    </source>
</evidence>
<dbReference type="PROSITE" id="PS50166">
    <property type="entry name" value="IMPORTIN_B_NT"/>
    <property type="match status" value="1"/>
</dbReference>
<dbReference type="GO" id="GO:0006611">
    <property type="term" value="P:protein export from nucleus"/>
    <property type="evidence" value="ECO:0007669"/>
    <property type="project" value="TreeGrafter"/>
</dbReference>
<gene>
    <name evidence="12" type="primary">8238680</name>
    <name evidence="11" type="ORF">Phum_PHUM228000</name>
</gene>
<dbReference type="InterPro" id="IPR011989">
    <property type="entry name" value="ARM-like"/>
</dbReference>
<dbReference type="CTD" id="8238680"/>
<dbReference type="PANTHER" id="PTHR10997:SF8">
    <property type="entry name" value="EXPORTIN-2"/>
    <property type="match status" value="1"/>
</dbReference>
<dbReference type="AlphaFoldDB" id="E0VII7"/>
<evidence type="ECO:0000259" key="10">
    <source>
        <dbReference type="PROSITE" id="PS50166"/>
    </source>
</evidence>
<evidence type="ECO:0000313" key="12">
    <source>
        <dbReference type="EnsemblMetazoa" id="PHUM228000-PA"/>
    </source>
</evidence>
<keyword evidence="6" id="KW-0963">Cytoplasm</keyword>
<reference evidence="12" key="3">
    <citation type="submission" date="2021-02" db="UniProtKB">
        <authorList>
            <consortium name="EnsemblMetazoa"/>
        </authorList>
    </citation>
    <scope>IDENTIFICATION</scope>
    <source>
        <strain evidence="12">USDA</strain>
    </source>
</reference>
<dbReference type="Pfam" id="PF03378">
    <property type="entry name" value="CAS_CSE1"/>
    <property type="match status" value="1"/>
</dbReference>
<evidence type="ECO:0000256" key="9">
    <source>
        <dbReference type="ARBA" id="ARBA00030693"/>
    </source>
</evidence>
<dbReference type="InterPro" id="IPR016024">
    <property type="entry name" value="ARM-type_fold"/>
</dbReference>
<keyword evidence="8" id="KW-0539">Nucleus</keyword>
<dbReference type="PANTHER" id="PTHR10997">
    <property type="entry name" value="IMPORTIN-7, 8, 11"/>
    <property type="match status" value="1"/>
</dbReference>